<dbReference type="EMBL" id="SKBU01000006">
    <property type="protein sequence ID" value="TCJ19872.1"/>
    <property type="molecule type" value="Genomic_DNA"/>
</dbReference>
<dbReference type="PANTHER" id="PTHR42928">
    <property type="entry name" value="TRICARBOXYLATE-BINDING PROTEIN"/>
    <property type="match status" value="1"/>
</dbReference>
<dbReference type="PROSITE" id="PS51318">
    <property type="entry name" value="TAT"/>
    <property type="match status" value="1"/>
</dbReference>
<dbReference type="SUPFAM" id="SSF53850">
    <property type="entry name" value="Periplasmic binding protein-like II"/>
    <property type="match status" value="1"/>
</dbReference>
<sequence>MEELLSRRDFLKRGGGVLLSMYALGLASCGGRASEGEDGAEWEPSRSVVMIVPFDPGGGSDILGRAMAAGLEEVRPGLNINVENRSGGSGAVGYSYLLEQRGDPHFLLASETAGVALPITTETPFHWTDYTPVAQIAEDATLLVVRQDAPYQSLPEVIEAAGAERVLVGVAGATGLDTIVTSLMEEDQGVEFERVVFESGGEIVAALLGGDIDIAMLNPGEVIGQLEAGDMRALVVFADERYEGEQLADIPTAQEEGVDVTFTQYRGLFAAGDISPEERSYWEEAILEWAETQSYDEYIERNYLISEIRAGQEFEEYLREYETTLEGVLGESGG</sequence>
<organism evidence="2 3">
    <name type="scientific">Rubrobacter taiwanensis</name>
    <dbReference type="NCBI Taxonomy" id="185139"/>
    <lineage>
        <taxon>Bacteria</taxon>
        <taxon>Bacillati</taxon>
        <taxon>Actinomycetota</taxon>
        <taxon>Rubrobacteria</taxon>
        <taxon>Rubrobacterales</taxon>
        <taxon>Rubrobacteraceae</taxon>
        <taxon>Rubrobacter</taxon>
    </lineage>
</organism>
<protein>
    <submittedName>
        <fullName evidence="2">Tripartite tricarboxylate transporter substrate binding protein</fullName>
    </submittedName>
</protein>
<proteinExistence type="inferred from homology"/>
<dbReference type="PROSITE" id="PS51257">
    <property type="entry name" value="PROKAR_LIPOPROTEIN"/>
    <property type="match status" value="1"/>
</dbReference>
<reference evidence="2 3" key="1">
    <citation type="submission" date="2019-03" db="EMBL/GenBank/DDBJ databases">
        <title>Whole genome sequence of a novel Rubrobacter taiwanensis strain, isolated from Yellowstone National Park.</title>
        <authorList>
            <person name="Freed S."/>
            <person name="Ramaley R.F."/>
            <person name="Kyndt J.A."/>
        </authorList>
    </citation>
    <scope>NUCLEOTIDE SEQUENCE [LARGE SCALE GENOMIC DNA]</scope>
    <source>
        <strain evidence="2 3">Yellowstone</strain>
    </source>
</reference>
<dbReference type="PIRSF" id="PIRSF017082">
    <property type="entry name" value="YflP"/>
    <property type="match status" value="1"/>
</dbReference>
<dbReference type="InterPro" id="IPR006311">
    <property type="entry name" value="TAT_signal"/>
</dbReference>
<dbReference type="PANTHER" id="PTHR42928:SF1">
    <property type="entry name" value="BLR4371 PROTEIN"/>
    <property type="match status" value="1"/>
</dbReference>
<gene>
    <name evidence="2" type="ORF">E0L93_02640</name>
</gene>
<name>A0A4V2NX48_9ACTN</name>
<keyword evidence="3" id="KW-1185">Reference proteome</keyword>
<dbReference type="Gene3D" id="3.40.190.10">
    <property type="entry name" value="Periplasmic binding protein-like II"/>
    <property type="match status" value="1"/>
</dbReference>
<dbReference type="AlphaFoldDB" id="A0A4V2NX48"/>
<evidence type="ECO:0000313" key="2">
    <source>
        <dbReference type="EMBL" id="TCJ19872.1"/>
    </source>
</evidence>
<dbReference type="InterPro" id="IPR042100">
    <property type="entry name" value="Bug_dom1"/>
</dbReference>
<dbReference type="OrthoDB" id="8627412at2"/>
<dbReference type="Proteomes" id="UP000295244">
    <property type="component" value="Unassembled WGS sequence"/>
</dbReference>
<dbReference type="InterPro" id="IPR005064">
    <property type="entry name" value="BUG"/>
</dbReference>
<dbReference type="Gene3D" id="3.40.190.150">
    <property type="entry name" value="Bordetella uptake gene, domain 1"/>
    <property type="match status" value="1"/>
</dbReference>
<accession>A0A4V2NX48</accession>
<dbReference type="Pfam" id="PF03401">
    <property type="entry name" value="TctC"/>
    <property type="match status" value="1"/>
</dbReference>
<evidence type="ECO:0000313" key="3">
    <source>
        <dbReference type="Proteomes" id="UP000295244"/>
    </source>
</evidence>
<evidence type="ECO:0000256" key="1">
    <source>
        <dbReference type="ARBA" id="ARBA00006987"/>
    </source>
</evidence>
<comment type="similarity">
    <text evidence="1">Belongs to the UPF0065 (bug) family.</text>
</comment>
<dbReference type="CDD" id="cd07012">
    <property type="entry name" value="PBP2_Bug_TTT"/>
    <property type="match status" value="1"/>
</dbReference>
<comment type="caution">
    <text evidence="2">The sequence shown here is derived from an EMBL/GenBank/DDBJ whole genome shotgun (WGS) entry which is preliminary data.</text>
</comment>